<dbReference type="PANTHER" id="PTHR35335">
    <property type="entry name" value="UPF0716 PROTEIN FXSA"/>
    <property type="match status" value="1"/>
</dbReference>
<gene>
    <name evidence="3" type="ORF">GCM10010249_58600</name>
</gene>
<dbReference type="NCBIfam" id="NF008528">
    <property type="entry name" value="PRK11463.1-2"/>
    <property type="match status" value="1"/>
</dbReference>
<reference evidence="3" key="1">
    <citation type="journal article" date="2014" name="Int. J. Syst. Evol. Microbiol.">
        <title>Complete genome sequence of Corynebacterium casei LMG S-19264T (=DSM 44701T), isolated from a smear-ripened cheese.</title>
        <authorList>
            <consortium name="US DOE Joint Genome Institute (JGI-PGF)"/>
            <person name="Walter F."/>
            <person name="Albersmeier A."/>
            <person name="Kalinowski J."/>
            <person name="Ruckert C."/>
        </authorList>
    </citation>
    <scope>NUCLEOTIDE SEQUENCE</scope>
    <source>
        <strain evidence="3">JCM 4335</strain>
    </source>
</reference>
<dbReference type="GO" id="GO:0016020">
    <property type="term" value="C:membrane"/>
    <property type="evidence" value="ECO:0007669"/>
    <property type="project" value="InterPro"/>
</dbReference>
<dbReference type="Pfam" id="PF04186">
    <property type="entry name" value="FxsA"/>
    <property type="match status" value="1"/>
</dbReference>
<sequence>MTTGAPLPPTRGRSRARTLVPLGLAAWLVLEVWLLTLVADAASAFAVLALLAGAGVLGATVVKRAGRRAFTALTETLQRQRAGGEPTAAEKGSAGNGMLMLGGLLLMLPGLASDALGLLLLVPPVRTAVARFAERALDRRVGTALRQARIHRPDGKVVPGEVVRDHPGDPAGPRDARPPLTS</sequence>
<dbReference type="InterPro" id="IPR007313">
    <property type="entry name" value="FxsA"/>
</dbReference>
<keyword evidence="2" id="KW-1133">Transmembrane helix</keyword>
<name>A0A918ENI6_9ACTN</name>
<evidence type="ECO:0000313" key="3">
    <source>
        <dbReference type="EMBL" id="GGQ32302.1"/>
    </source>
</evidence>
<feature type="transmembrane region" description="Helical" evidence="2">
    <location>
        <begin position="44"/>
        <end position="62"/>
    </location>
</feature>
<reference evidence="3" key="2">
    <citation type="submission" date="2020-09" db="EMBL/GenBank/DDBJ databases">
        <authorList>
            <person name="Sun Q."/>
            <person name="Ohkuma M."/>
        </authorList>
    </citation>
    <scope>NUCLEOTIDE SEQUENCE</scope>
    <source>
        <strain evidence="3">JCM 4335</strain>
    </source>
</reference>
<evidence type="ECO:0000313" key="4">
    <source>
        <dbReference type="Proteomes" id="UP000654123"/>
    </source>
</evidence>
<keyword evidence="4" id="KW-1185">Reference proteome</keyword>
<dbReference type="NCBIfam" id="NF008527">
    <property type="entry name" value="PRK11463.1-1"/>
    <property type="match status" value="1"/>
</dbReference>
<accession>A0A918ENI6</accession>
<proteinExistence type="predicted"/>
<dbReference type="AlphaFoldDB" id="A0A918ENI6"/>
<organism evidence="3 4">
    <name type="scientific">Streptomyces roseolilacinus</name>
    <dbReference type="NCBI Taxonomy" id="66904"/>
    <lineage>
        <taxon>Bacteria</taxon>
        <taxon>Bacillati</taxon>
        <taxon>Actinomycetota</taxon>
        <taxon>Actinomycetes</taxon>
        <taxon>Kitasatosporales</taxon>
        <taxon>Streptomycetaceae</taxon>
        <taxon>Streptomyces</taxon>
    </lineage>
</organism>
<feature type="compositionally biased region" description="Basic and acidic residues" evidence="1">
    <location>
        <begin position="162"/>
        <end position="182"/>
    </location>
</feature>
<keyword evidence="2" id="KW-0812">Transmembrane</keyword>
<dbReference type="EMBL" id="BMSV01000018">
    <property type="protein sequence ID" value="GGQ32302.1"/>
    <property type="molecule type" value="Genomic_DNA"/>
</dbReference>
<dbReference type="PANTHER" id="PTHR35335:SF1">
    <property type="entry name" value="UPF0716 PROTEIN FXSA"/>
    <property type="match status" value="1"/>
</dbReference>
<comment type="caution">
    <text evidence="3">The sequence shown here is derived from an EMBL/GenBank/DDBJ whole genome shotgun (WGS) entry which is preliminary data.</text>
</comment>
<feature type="region of interest" description="Disordered" evidence="1">
    <location>
        <begin position="150"/>
        <end position="182"/>
    </location>
</feature>
<evidence type="ECO:0000256" key="2">
    <source>
        <dbReference type="SAM" id="Phobius"/>
    </source>
</evidence>
<keyword evidence="2" id="KW-0472">Membrane</keyword>
<evidence type="ECO:0000256" key="1">
    <source>
        <dbReference type="SAM" id="MobiDB-lite"/>
    </source>
</evidence>
<protein>
    <submittedName>
        <fullName evidence="3">Membrane protein</fullName>
    </submittedName>
</protein>
<dbReference type="RefSeq" id="WP_189538188.1">
    <property type="nucleotide sequence ID" value="NZ_BMSV01000018.1"/>
</dbReference>
<dbReference type="Proteomes" id="UP000654123">
    <property type="component" value="Unassembled WGS sequence"/>
</dbReference>
<feature type="transmembrane region" description="Helical" evidence="2">
    <location>
        <begin position="99"/>
        <end position="122"/>
    </location>
</feature>
<feature type="transmembrane region" description="Helical" evidence="2">
    <location>
        <begin position="19"/>
        <end position="38"/>
    </location>
</feature>